<gene>
    <name evidence="2" type="ORF">DENOEST_0619</name>
</gene>
<dbReference type="KEGG" id="doe:DENOEST_0619"/>
<dbReference type="EMBL" id="LR778301">
    <property type="protein sequence ID" value="CAB1367784.1"/>
    <property type="molecule type" value="Genomic_DNA"/>
</dbReference>
<evidence type="ECO:0000313" key="3">
    <source>
        <dbReference type="Proteomes" id="UP000515733"/>
    </source>
</evidence>
<accession>A0A6S6YJ80</accession>
<reference evidence="2 3" key="1">
    <citation type="submission" date="2020-03" db="EMBL/GenBank/DDBJ databases">
        <authorList>
            <consortium name="Genoscope - CEA"/>
            <person name="William W."/>
        </authorList>
    </citation>
    <scope>NUCLEOTIDE SEQUENCE [LARGE SCALE GENOMIC DNA]</scope>
    <source>
        <strain evidence="3">DSM 16959</strain>
    </source>
</reference>
<protein>
    <submittedName>
        <fullName evidence="2">Uncharacterized protein</fullName>
    </submittedName>
</protein>
<evidence type="ECO:0000256" key="1">
    <source>
        <dbReference type="SAM" id="MobiDB-lite"/>
    </source>
</evidence>
<dbReference type="Proteomes" id="UP000515733">
    <property type="component" value="Chromosome"/>
</dbReference>
<organism evidence="2 3">
    <name type="scientific">Denitratisoma oestradiolicum</name>
    <dbReference type="NCBI Taxonomy" id="311182"/>
    <lineage>
        <taxon>Bacteria</taxon>
        <taxon>Pseudomonadati</taxon>
        <taxon>Pseudomonadota</taxon>
        <taxon>Betaproteobacteria</taxon>
        <taxon>Nitrosomonadales</taxon>
        <taxon>Sterolibacteriaceae</taxon>
        <taxon>Denitratisoma</taxon>
    </lineage>
</organism>
<keyword evidence="3" id="KW-1185">Reference proteome</keyword>
<proteinExistence type="predicted"/>
<sequence length="66" mass="6999">MLDITGRSVVVTEGLRLAPRAAFPCPTGISFGQGGPVEKLLFDGHGKARTFHPPGGRFRASGRPRP</sequence>
<evidence type="ECO:0000313" key="2">
    <source>
        <dbReference type="EMBL" id="CAB1367784.1"/>
    </source>
</evidence>
<feature type="region of interest" description="Disordered" evidence="1">
    <location>
        <begin position="45"/>
        <end position="66"/>
    </location>
</feature>
<name>A0A6S6YJ80_9PROT</name>
<dbReference type="AlphaFoldDB" id="A0A6S6YJ80"/>